<proteinExistence type="predicted"/>
<gene>
    <name evidence="2" type="ORF">Rmf_22650</name>
</gene>
<feature type="signal peptide" evidence="1">
    <location>
        <begin position="1"/>
        <end position="20"/>
    </location>
</feature>
<accession>A0ABN6P1V9</accession>
<evidence type="ECO:0000256" key="1">
    <source>
        <dbReference type="SAM" id="SignalP"/>
    </source>
</evidence>
<keyword evidence="3" id="KW-1185">Reference proteome</keyword>
<protein>
    <recommendedName>
        <fullName evidence="4">APCDD1 domain-containing protein</fullName>
    </recommendedName>
</protein>
<evidence type="ECO:0000313" key="3">
    <source>
        <dbReference type="Proteomes" id="UP000831327"/>
    </source>
</evidence>
<reference evidence="2 3" key="1">
    <citation type="journal article" date="2016" name="Microbes Environ.">
        <title>Phylogenetically diverse aerobic anoxygenic phototrophic bacteria isolated from epilithic biofilms in Tama river, Japan.</title>
        <authorList>
            <person name="Hirose S."/>
            <person name="Matsuura K."/>
            <person name="Haruta S."/>
        </authorList>
    </citation>
    <scope>NUCLEOTIDE SEQUENCE [LARGE SCALE GENOMIC DNA]</scope>
    <source>
        <strain evidence="2 3">S08</strain>
    </source>
</reference>
<name>A0ABN6P1V9_9PROT</name>
<dbReference type="EMBL" id="AP025637">
    <property type="protein sequence ID" value="BDG72336.1"/>
    <property type="molecule type" value="Genomic_DNA"/>
</dbReference>
<feature type="chain" id="PRO_5045588323" description="APCDD1 domain-containing protein" evidence="1">
    <location>
        <begin position="21"/>
        <end position="152"/>
    </location>
</feature>
<organism evidence="2 3">
    <name type="scientific">Roseomonas fluvialis</name>
    <dbReference type="NCBI Taxonomy" id="1750527"/>
    <lineage>
        <taxon>Bacteria</taxon>
        <taxon>Pseudomonadati</taxon>
        <taxon>Pseudomonadota</taxon>
        <taxon>Alphaproteobacteria</taxon>
        <taxon>Acetobacterales</taxon>
        <taxon>Roseomonadaceae</taxon>
        <taxon>Roseomonas</taxon>
    </lineage>
</organism>
<evidence type="ECO:0008006" key="4">
    <source>
        <dbReference type="Google" id="ProtNLM"/>
    </source>
</evidence>
<sequence length="152" mass="16044">MIRAAAALLGALALATPAVAQEELRGTWRGDYICAQGNTALALTIEPAKDGRLSALFHFEAAPDNPDVPTGCYEMQGGYTPATRQVTLGPQRWLRRPPNYVMVGLEGHLSADGGEIQGRVQGPGCSFFRVERAPDAPSAAACRAGAPLLSLR</sequence>
<dbReference type="RefSeq" id="WP_244459543.1">
    <property type="nucleotide sequence ID" value="NZ_AP025637.1"/>
</dbReference>
<dbReference type="Proteomes" id="UP000831327">
    <property type="component" value="Chromosome"/>
</dbReference>
<evidence type="ECO:0000313" key="2">
    <source>
        <dbReference type="EMBL" id="BDG72336.1"/>
    </source>
</evidence>
<keyword evidence="1" id="KW-0732">Signal</keyword>